<feature type="compositionally biased region" description="Low complexity" evidence="5">
    <location>
        <begin position="176"/>
        <end position="197"/>
    </location>
</feature>
<dbReference type="CDD" id="cd14947">
    <property type="entry name" value="NBR1_like"/>
    <property type="match status" value="1"/>
</dbReference>
<dbReference type="Gene3D" id="2.60.40.10">
    <property type="entry name" value="Immunoglobulins"/>
    <property type="match status" value="1"/>
</dbReference>
<feature type="region of interest" description="Disordered" evidence="5">
    <location>
        <begin position="1214"/>
        <end position="1335"/>
    </location>
</feature>
<evidence type="ECO:0000256" key="5">
    <source>
        <dbReference type="SAM" id="MobiDB-lite"/>
    </source>
</evidence>
<dbReference type="SMART" id="SM00291">
    <property type="entry name" value="ZnF_ZZ"/>
    <property type="match status" value="4"/>
</dbReference>
<dbReference type="Proteomes" id="UP000078113">
    <property type="component" value="Unassembled WGS sequence"/>
</dbReference>
<evidence type="ECO:0000256" key="3">
    <source>
        <dbReference type="ARBA" id="ARBA00022833"/>
    </source>
</evidence>
<dbReference type="InterPro" id="IPR043145">
    <property type="entry name" value="Znf_ZZ_sf"/>
</dbReference>
<feature type="compositionally biased region" description="Polar residues" evidence="5">
    <location>
        <begin position="1219"/>
        <end position="1237"/>
    </location>
</feature>
<keyword evidence="8" id="KW-1185">Reference proteome</keyword>
<feature type="compositionally biased region" description="Low complexity" evidence="5">
    <location>
        <begin position="810"/>
        <end position="825"/>
    </location>
</feature>
<evidence type="ECO:0000256" key="2">
    <source>
        <dbReference type="ARBA" id="ARBA00022771"/>
    </source>
</evidence>
<feature type="compositionally biased region" description="Pro residues" evidence="5">
    <location>
        <begin position="777"/>
        <end position="787"/>
    </location>
</feature>
<evidence type="ECO:0000259" key="6">
    <source>
        <dbReference type="PROSITE" id="PS01357"/>
    </source>
</evidence>
<proteinExistence type="predicted"/>
<accession>A0A8X7T647</accession>
<feature type="compositionally biased region" description="Acidic residues" evidence="5">
    <location>
        <begin position="1301"/>
        <end position="1335"/>
    </location>
</feature>
<feature type="coiled-coil region" evidence="4">
    <location>
        <begin position="223"/>
        <end position="257"/>
    </location>
</feature>
<keyword evidence="1" id="KW-0479">Metal-binding</keyword>
<name>A0A8X7T647_9BASI</name>
<evidence type="ECO:0000313" key="7">
    <source>
        <dbReference type="EMBL" id="KAE8269939.1"/>
    </source>
</evidence>
<keyword evidence="2" id="KW-0863">Zinc-finger</keyword>
<feature type="region of interest" description="Disordered" evidence="5">
    <location>
        <begin position="879"/>
        <end position="909"/>
    </location>
</feature>
<feature type="region of interest" description="Disordered" evidence="5">
    <location>
        <begin position="1004"/>
        <end position="1061"/>
    </location>
</feature>
<evidence type="ECO:0000256" key="4">
    <source>
        <dbReference type="SAM" id="Coils"/>
    </source>
</evidence>
<feature type="region of interest" description="Disordered" evidence="5">
    <location>
        <begin position="176"/>
        <end position="205"/>
    </location>
</feature>
<dbReference type="InterPro" id="IPR000433">
    <property type="entry name" value="Znf_ZZ"/>
</dbReference>
<protein>
    <recommendedName>
        <fullName evidence="6">ZZ-type domain-containing protein</fullName>
    </recommendedName>
</protein>
<feature type="compositionally biased region" description="Basic and acidic residues" evidence="5">
    <location>
        <begin position="1051"/>
        <end position="1061"/>
    </location>
</feature>
<organism evidence="7 8">
    <name type="scientific">Tilletia walkeri</name>
    <dbReference type="NCBI Taxonomy" id="117179"/>
    <lineage>
        <taxon>Eukaryota</taxon>
        <taxon>Fungi</taxon>
        <taxon>Dikarya</taxon>
        <taxon>Basidiomycota</taxon>
        <taxon>Ustilaginomycotina</taxon>
        <taxon>Exobasidiomycetes</taxon>
        <taxon>Tilletiales</taxon>
        <taxon>Tilletiaceae</taxon>
        <taxon>Tilletia</taxon>
    </lineage>
</organism>
<feature type="region of interest" description="Disordered" evidence="5">
    <location>
        <begin position="760"/>
        <end position="787"/>
    </location>
</feature>
<sequence>MASKSHPKSTTHSPKLGSLNIQVELYCPVHLPGTSTHPRTLPVFKTRVTSARDARRNIVDTLKRHIPALRRFDNLRVSFQPGSDTLAAKSSLAGKDAIESSKAVFESAVLAAISAGSTFSLKVQPLQNSGDTSATRSICFCPSAATPNAVPKVAAPAAAPPTPAASSSNKTAYFTKASTSSRSNTSSKSSLTETESANAHSHDQLVKEKTELNLKLAEDATKHASVVTRLAQLEAEHRALQEKYTEAAKAAKAAQIEAMAATAAAAKKTPQQPDESHLNPRFQSFCTDLLKNLNSSMSSNFGDHSGLFTFTPSVPATPTKDRGPKVCCKPPQTAHNFHNAAPAQSPRKSDAHKLVGPKVMPGPGKEFYCDICKRFCKGQDRYRCLRCPDWDACSDCCTYGLGEHGHVNYAYIPKHSSSYMSPVFGDQCKGCHVTPRDGVLYHRSQIEDARTNAMCATCFNKSDLYNRVKYIRIQPASWTPTFEGPSVLASSRLPHSRPSNGAELARVQEQDFKYDCDICHKHIPVYEWRYRCASCKDFDSCQGCYDGCKVDLHQHSGFIEFAPGVAMKDMRHTPAVYTPPKSTVPQAHPAACDLCEDPIKGIRLKCLDCPDWDSCTKPGCVGLIPTQHPNHRFVRIENPAQIRKYSYEPTIQRHSNFFCDGCDERITGTRYACLACEDFDLCAQCEALPVTKKSKSTKATALSHQGQHGAHHLFVKIPAHIKMASRSSFTGPHRHYVADGSVLVTQVLSEARRSVAELCDGGAEKKKESAVKEKNNIPPPPPPPPPKVPFMCGTALLAAHRLAEEREAKAAAASAAQANKEASSSTDSPYPAEALWWERRPPAPRNYDALRKLAASAAAHAPFDSRAASAAKLLNATLERATKLPQSPVRGSSASSSGDEQQEKGKGKACKVEYSMEAPLSQHLSYEEKRILSRRIEEGGAAAVDAFLSVLSPEELEKRSPDGDLVFEMDDLTADQYADVMAELDALEESAEASLSLAVNVEEEKKKESASTPEPAQMSELSPSFKTIRTSYTPSPSTSEAAFSKSTGSVKSERKEDAVKQDNRLELDAEFVEDVSLPDGTVVAAGSRFDKVWLIRNSGKLPWPASVGLKYVAGDSMGLAATAGTVVSNMSASPSASMLPPGAECQVRLSALKAMEFAGRSTSYFRLTAVNKLGQSVAFGHQLWVDIDVKVGNEESPRLDDTVTATFAATAAAAEEPSLSASHTSEKANGSADNSTGRLGGSSVFTAPHAPESVRSEVTSSSNKGKKTLGGFRLNDDSDSEDQDEDQGQQQSRNRNPFEDAILDVSDDEEEQDGDGGFDDDYELIDPTTEESDDE</sequence>
<dbReference type="CDD" id="cd02340">
    <property type="entry name" value="ZZ_NBR1_like"/>
    <property type="match status" value="2"/>
</dbReference>
<dbReference type="PANTHER" id="PTHR20930:SF0">
    <property type="entry name" value="PROTEIN ILRUN"/>
    <property type="match status" value="1"/>
</dbReference>
<dbReference type="Pfam" id="PF00569">
    <property type="entry name" value="ZZ"/>
    <property type="match status" value="3"/>
</dbReference>
<feature type="compositionally biased region" description="Acidic residues" evidence="5">
    <location>
        <begin position="1277"/>
        <end position="1287"/>
    </location>
</feature>
<dbReference type="SUPFAM" id="SSF57850">
    <property type="entry name" value="RING/U-box"/>
    <property type="match status" value="4"/>
</dbReference>
<dbReference type="Pfam" id="PF16158">
    <property type="entry name" value="N_BRCA1_IG"/>
    <property type="match status" value="1"/>
</dbReference>
<dbReference type="PANTHER" id="PTHR20930">
    <property type="entry name" value="OVARIAN CARCINOMA ANTIGEN CA125-RELATED"/>
    <property type="match status" value="1"/>
</dbReference>
<feature type="compositionally biased region" description="Basic and acidic residues" evidence="5">
    <location>
        <begin position="762"/>
        <end position="775"/>
    </location>
</feature>
<evidence type="ECO:0000256" key="1">
    <source>
        <dbReference type="ARBA" id="ARBA00022723"/>
    </source>
</evidence>
<dbReference type="InterPro" id="IPR032350">
    <property type="entry name" value="Nbr1_FW"/>
</dbReference>
<dbReference type="PROSITE" id="PS01357">
    <property type="entry name" value="ZF_ZZ_1"/>
    <property type="match status" value="1"/>
</dbReference>
<feature type="compositionally biased region" description="Polar residues" evidence="5">
    <location>
        <begin position="1010"/>
        <end position="1050"/>
    </location>
</feature>
<feature type="domain" description="ZZ-type" evidence="6">
    <location>
        <begin position="659"/>
        <end position="685"/>
    </location>
</feature>
<dbReference type="InterPro" id="IPR013783">
    <property type="entry name" value="Ig-like_fold"/>
</dbReference>
<reference evidence="7" key="2">
    <citation type="journal article" date="2019" name="IMA Fungus">
        <title>Genome sequencing and comparison of five Tilletia species to identify candidate genes for the detection of regulated species infecting wheat.</title>
        <authorList>
            <person name="Nguyen H.D.T."/>
            <person name="Sultana T."/>
            <person name="Kesanakurti P."/>
            <person name="Hambleton S."/>
        </authorList>
    </citation>
    <scope>NUCLEOTIDE SEQUENCE</scope>
    <source>
        <strain evidence="7">DAOMC 236422</strain>
    </source>
</reference>
<reference evidence="7" key="1">
    <citation type="submission" date="2016-04" db="EMBL/GenBank/DDBJ databases">
        <authorList>
            <person name="Nguyen H.D."/>
            <person name="Samba Siva P."/>
            <person name="Cullis J."/>
            <person name="Levesque C.A."/>
            <person name="Hambleton S."/>
        </authorList>
    </citation>
    <scope>NUCLEOTIDE SEQUENCE</scope>
    <source>
        <strain evidence="7">DAOMC 236422</strain>
    </source>
</reference>
<dbReference type="Gene3D" id="3.30.60.90">
    <property type="match status" value="4"/>
</dbReference>
<feature type="region of interest" description="Disordered" evidence="5">
    <location>
        <begin position="808"/>
        <end position="830"/>
    </location>
</feature>
<dbReference type="GO" id="GO:0008270">
    <property type="term" value="F:zinc ion binding"/>
    <property type="evidence" value="ECO:0007669"/>
    <property type="project" value="UniProtKB-KW"/>
</dbReference>
<evidence type="ECO:0000313" key="8">
    <source>
        <dbReference type="Proteomes" id="UP000078113"/>
    </source>
</evidence>
<keyword evidence="4" id="KW-0175">Coiled coil</keyword>
<dbReference type="EMBL" id="LWDG02000071">
    <property type="protein sequence ID" value="KAE8269939.1"/>
    <property type="molecule type" value="Genomic_DNA"/>
</dbReference>
<gene>
    <name evidence="7" type="ORF">A4X09_0g2419</name>
</gene>
<keyword evidence="3" id="KW-0862">Zinc</keyword>
<comment type="caution">
    <text evidence="7">The sequence shown here is derived from an EMBL/GenBank/DDBJ whole genome shotgun (WGS) entry which is preliminary data.</text>
</comment>